<protein>
    <submittedName>
        <fullName evidence="1">Uncharacterized protein</fullName>
    </submittedName>
</protein>
<dbReference type="OrthoDB" id="926208at2"/>
<dbReference type="EMBL" id="LT899436">
    <property type="protein sequence ID" value="SNR16216.1"/>
    <property type="molecule type" value="Genomic_DNA"/>
</dbReference>
<reference evidence="1 2" key="1">
    <citation type="submission" date="2017-07" db="EMBL/GenBank/DDBJ databases">
        <authorList>
            <person name="Sun Z.S."/>
            <person name="Albrecht U."/>
            <person name="Echele G."/>
            <person name="Lee C.C."/>
        </authorList>
    </citation>
    <scope>NUCLEOTIDE SEQUENCE [LARGE SCALE GENOMIC DNA]</scope>
    <source>
        <strain evidence="2">type strain: KCTC 22618</strain>
    </source>
</reference>
<evidence type="ECO:0000313" key="2">
    <source>
        <dbReference type="Proteomes" id="UP000215214"/>
    </source>
</evidence>
<proteinExistence type="predicted"/>
<evidence type="ECO:0000313" key="1">
    <source>
        <dbReference type="EMBL" id="SNR16216.1"/>
    </source>
</evidence>
<name>A0A238UB56_9FLAO</name>
<dbReference type="Proteomes" id="UP000215214">
    <property type="component" value="Chromosome TJEJU"/>
</dbReference>
<dbReference type="KEGG" id="tje:TJEJU_2532"/>
<dbReference type="AlphaFoldDB" id="A0A238UB56"/>
<dbReference type="RefSeq" id="WP_095072592.1">
    <property type="nucleotide sequence ID" value="NZ_LT899436.1"/>
</dbReference>
<sequence>MKQFYLTILLLSSVQIYALKDSVSVVDLNFRIPLMSDYKLLYGFAEGDKIIINYKEERNKKLKTFEVGEYKGSTLYSDFNMITLTNKVITIKKTGIYIFKFSNLSLGKRVCSFKLDRVPASENTIAFDTTVKERVVADTTYTTRRETYIKKEKYIVKKIHENQHFYVNSGSNAFFKGGKSRIALPLYLPKNTVKWYYTVVAFRDKAKVETMKQQIHLTSELTKLIDTSGGLGFLVNQLTLPPGRDYCGVYLINHNNLNNFFNKKTYSYYPSGTRENIVAANVEVPNTFSEQMYLAILNPSRTYGVNVLLSVSAIVLERELEERTIKDPHINYRKELYLDN</sequence>
<gene>
    <name evidence="1" type="ORF">TJEJU_2532</name>
</gene>
<organism evidence="1 2">
    <name type="scientific">Tenacibaculum jejuense</name>
    <dbReference type="NCBI Taxonomy" id="584609"/>
    <lineage>
        <taxon>Bacteria</taxon>
        <taxon>Pseudomonadati</taxon>
        <taxon>Bacteroidota</taxon>
        <taxon>Flavobacteriia</taxon>
        <taxon>Flavobacteriales</taxon>
        <taxon>Flavobacteriaceae</taxon>
        <taxon>Tenacibaculum</taxon>
    </lineage>
</organism>
<keyword evidence="2" id="KW-1185">Reference proteome</keyword>
<accession>A0A238UB56</accession>